<reference evidence="1" key="1">
    <citation type="submission" date="2014-11" db="EMBL/GenBank/DDBJ databases">
        <authorList>
            <person name="Amaro Gonzalez C."/>
        </authorList>
    </citation>
    <scope>NUCLEOTIDE SEQUENCE</scope>
</reference>
<protein>
    <submittedName>
        <fullName evidence="1">Uncharacterized protein</fullName>
    </submittedName>
</protein>
<reference evidence="1" key="2">
    <citation type="journal article" date="2015" name="Fish Shellfish Immunol.">
        <title>Early steps in the European eel (Anguilla anguilla)-Vibrio vulnificus interaction in the gills: Role of the RtxA13 toxin.</title>
        <authorList>
            <person name="Callol A."/>
            <person name="Pajuelo D."/>
            <person name="Ebbesson L."/>
            <person name="Teles M."/>
            <person name="MacKenzie S."/>
            <person name="Amaro C."/>
        </authorList>
    </citation>
    <scope>NUCLEOTIDE SEQUENCE</scope>
</reference>
<evidence type="ECO:0000313" key="1">
    <source>
        <dbReference type="EMBL" id="JAI05603.1"/>
    </source>
</evidence>
<dbReference type="AlphaFoldDB" id="A0A0E9XS76"/>
<organism evidence="1">
    <name type="scientific">Anguilla anguilla</name>
    <name type="common">European freshwater eel</name>
    <name type="synonym">Muraena anguilla</name>
    <dbReference type="NCBI Taxonomy" id="7936"/>
    <lineage>
        <taxon>Eukaryota</taxon>
        <taxon>Metazoa</taxon>
        <taxon>Chordata</taxon>
        <taxon>Craniata</taxon>
        <taxon>Vertebrata</taxon>
        <taxon>Euteleostomi</taxon>
        <taxon>Actinopterygii</taxon>
        <taxon>Neopterygii</taxon>
        <taxon>Teleostei</taxon>
        <taxon>Anguilliformes</taxon>
        <taxon>Anguillidae</taxon>
        <taxon>Anguilla</taxon>
    </lineage>
</organism>
<accession>A0A0E9XS76</accession>
<name>A0A0E9XS76_ANGAN</name>
<dbReference type="EMBL" id="GBXM01002975">
    <property type="protein sequence ID" value="JAI05603.1"/>
    <property type="molecule type" value="Transcribed_RNA"/>
</dbReference>
<sequence>MLSCICTSHQLSPGNNLICSRRIARYSRYFHKSRQGPCTVHFHSNCMKRYIAKTDTKPRKQ</sequence>
<proteinExistence type="predicted"/>